<feature type="compositionally biased region" description="Gly residues" evidence="1">
    <location>
        <begin position="268"/>
        <end position="283"/>
    </location>
</feature>
<dbReference type="OrthoDB" id="5978656at2759"/>
<dbReference type="AlphaFoldDB" id="A0A8J4CXY9"/>
<dbReference type="EMBL" id="BNCP01000063">
    <property type="protein sequence ID" value="GIL91223.1"/>
    <property type="molecule type" value="Genomic_DNA"/>
</dbReference>
<evidence type="ECO:0000313" key="3">
    <source>
        <dbReference type="Proteomes" id="UP000747110"/>
    </source>
</evidence>
<evidence type="ECO:0000313" key="2">
    <source>
        <dbReference type="EMBL" id="GIL91223.1"/>
    </source>
</evidence>
<evidence type="ECO:0000256" key="1">
    <source>
        <dbReference type="SAM" id="MobiDB-lite"/>
    </source>
</evidence>
<protein>
    <submittedName>
        <fullName evidence="2">Uncharacterized protein</fullName>
    </submittedName>
</protein>
<feature type="region of interest" description="Disordered" evidence="1">
    <location>
        <begin position="120"/>
        <end position="167"/>
    </location>
</feature>
<proteinExistence type="predicted"/>
<sequence length="283" mass="29851">MGGLRDIARHFGLKAAYVLAAWGVTRIFRIGRRHFTLQLSQRERNDQSRPAPAAETRAVAKASLRYKVYRNPTSEWKPSNPRWLQEAASLDPAELATDLSWQCPLLLQFQADVAGAGRSFWRQQQQQQQQQSVSPHKGLGGRGAAGGGGGSCADDGTSSGGLGGDLSPAAVPFGRQARQQLFALDPDVTYLNHGSYGAAFRQTHGVLPDRCSPAQGYGAHIRLAHNAPAHPHYFPISQIGSGDAIMVSAAAGSAAGAVHGDHGAQRSGVGGGGRGAFRGRLSG</sequence>
<keyword evidence="3" id="KW-1185">Reference proteome</keyword>
<comment type="caution">
    <text evidence="2">The sequence shown here is derived from an EMBL/GenBank/DDBJ whole genome shotgun (WGS) entry which is preliminary data.</text>
</comment>
<organism evidence="2 3">
    <name type="scientific">Volvox reticuliferus</name>
    <dbReference type="NCBI Taxonomy" id="1737510"/>
    <lineage>
        <taxon>Eukaryota</taxon>
        <taxon>Viridiplantae</taxon>
        <taxon>Chlorophyta</taxon>
        <taxon>core chlorophytes</taxon>
        <taxon>Chlorophyceae</taxon>
        <taxon>CS clade</taxon>
        <taxon>Chlamydomonadales</taxon>
        <taxon>Volvocaceae</taxon>
        <taxon>Volvox</taxon>
    </lineage>
</organism>
<feature type="region of interest" description="Disordered" evidence="1">
    <location>
        <begin position="259"/>
        <end position="283"/>
    </location>
</feature>
<reference evidence="2" key="1">
    <citation type="journal article" date="2021" name="Proc. Natl. Acad. Sci. U.S.A.">
        <title>Three genomes in the algal genus Volvox reveal the fate of a haploid sex-determining region after a transition to homothallism.</title>
        <authorList>
            <person name="Yamamoto K."/>
            <person name="Hamaji T."/>
            <person name="Kawai-Toyooka H."/>
            <person name="Matsuzaki R."/>
            <person name="Takahashi F."/>
            <person name="Nishimura Y."/>
            <person name="Kawachi M."/>
            <person name="Noguchi H."/>
            <person name="Minakuchi Y."/>
            <person name="Umen J.G."/>
            <person name="Toyoda A."/>
            <person name="Nozaki H."/>
        </authorList>
    </citation>
    <scope>NUCLEOTIDE SEQUENCE</scope>
    <source>
        <strain evidence="2">NIES-3786</strain>
    </source>
</reference>
<accession>A0A8J4CXY9</accession>
<dbReference type="Proteomes" id="UP000747110">
    <property type="component" value="Unassembled WGS sequence"/>
</dbReference>
<gene>
    <name evidence="2" type="ORF">Vretifemale_18913</name>
</gene>
<name>A0A8J4CXY9_9CHLO</name>
<feature type="compositionally biased region" description="Gly residues" evidence="1">
    <location>
        <begin position="138"/>
        <end position="151"/>
    </location>
</feature>